<dbReference type="OrthoDB" id="2987348at2"/>
<evidence type="ECO:0000313" key="4">
    <source>
        <dbReference type="Proteomes" id="UP000272193"/>
    </source>
</evidence>
<dbReference type="AlphaFoldDB" id="A0A3N4UR48"/>
<proteinExistence type="predicted"/>
<name>A0A3N4UR48_9BURK</name>
<dbReference type="Pfam" id="PF00561">
    <property type="entry name" value="Abhydrolase_1"/>
    <property type="match status" value="1"/>
</dbReference>
<dbReference type="PANTHER" id="PTHR43329">
    <property type="entry name" value="EPOXIDE HYDROLASE"/>
    <property type="match status" value="1"/>
</dbReference>
<protein>
    <submittedName>
        <fullName evidence="3">Pimeloyl-ACP methyl ester carboxylesterase</fullName>
    </submittedName>
</protein>
<comment type="caution">
    <text evidence="3">The sequence shown here is derived from an EMBL/GenBank/DDBJ whole genome shotgun (WGS) entry which is preliminary data.</text>
</comment>
<dbReference type="InterPro" id="IPR029058">
    <property type="entry name" value="AB_hydrolase_fold"/>
</dbReference>
<dbReference type="InterPro" id="IPR000639">
    <property type="entry name" value="Epox_hydrolase-like"/>
</dbReference>
<keyword evidence="1" id="KW-0378">Hydrolase</keyword>
<evidence type="ECO:0000259" key="2">
    <source>
        <dbReference type="Pfam" id="PF00561"/>
    </source>
</evidence>
<dbReference type="Proteomes" id="UP000272193">
    <property type="component" value="Unassembled WGS sequence"/>
</dbReference>
<sequence>MVETELRTLPHGIELSCRSAGAAGQPVLMFLHGFPEAAFVWDELLVAFAARGYRCIAPNLRGYAGSSAPSDVAAYRAKPLVADLAALAKIESPNAPLAALIAHDWGGALAWNFANQHPERLERLVILNAPHPGSFLRELQHNPAQQAASAYMNFFCRPDAEALLAADDYARLWPFFTNMGACADPAAPDGRGWLSEALRERYRAVWRQGLTGPLNYYRASPLRPPSAADPAAAAVTLPPEMLRIDVPTLVLWGLADTALPPALLDGLEHWVPRLTVRRLPRASHWLLHEQPEAVRAHIDDFLARP</sequence>
<dbReference type="PRINTS" id="PR00111">
    <property type="entry name" value="ABHYDROLASE"/>
</dbReference>
<dbReference type="InterPro" id="IPR000073">
    <property type="entry name" value="AB_hydrolase_1"/>
</dbReference>
<dbReference type="SUPFAM" id="SSF53474">
    <property type="entry name" value="alpha/beta-Hydrolases"/>
    <property type="match status" value="1"/>
</dbReference>
<reference evidence="3 4" key="1">
    <citation type="submission" date="2018-11" db="EMBL/GenBank/DDBJ databases">
        <title>Genomic Encyclopedia of Type Strains, Phase IV (KMG-IV): sequencing the most valuable type-strain genomes for metagenomic binning, comparative biology and taxonomic classification.</title>
        <authorList>
            <person name="Goeker M."/>
        </authorList>
    </citation>
    <scope>NUCLEOTIDE SEQUENCE [LARGE SCALE GENOMIC DNA]</scope>
    <source>
        <strain evidence="3 4">DSM 101684</strain>
    </source>
</reference>
<evidence type="ECO:0000313" key="3">
    <source>
        <dbReference type="EMBL" id="RPE73176.1"/>
    </source>
</evidence>
<dbReference type="RefSeq" id="WP_124220831.1">
    <property type="nucleotide sequence ID" value="NZ_RKQL01000001.1"/>
</dbReference>
<dbReference type="EMBL" id="RKQL01000001">
    <property type="protein sequence ID" value="RPE73176.1"/>
    <property type="molecule type" value="Genomic_DNA"/>
</dbReference>
<evidence type="ECO:0000256" key="1">
    <source>
        <dbReference type="ARBA" id="ARBA00022801"/>
    </source>
</evidence>
<gene>
    <name evidence="3" type="ORF">EDC62_0887</name>
</gene>
<accession>A0A3N4UR48</accession>
<keyword evidence="4" id="KW-1185">Reference proteome</keyword>
<dbReference type="Gene3D" id="3.40.50.1820">
    <property type="entry name" value="alpha/beta hydrolase"/>
    <property type="match status" value="1"/>
</dbReference>
<organism evidence="3 4">
    <name type="scientific">Tibeticola sediminis</name>
    <dbReference type="NCBI Taxonomy" id="1917811"/>
    <lineage>
        <taxon>Bacteria</taxon>
        <taxon>Pseudomonadati</taxon>
        <taxon>Pseudomonadota</taxon>
        <taxon>Betaproteobacteria</taxon>
        <taxon>Burkholderiales</taxon>
        <taxon>Comamonadaceae</taxon>
        <taxon>Tibeticola</taxon>
    </lineage>
</organism>
<dbReference type="PRINTS" id="PR00412">
    <property type="entry name" value="EPOXHYDRLASE"/>
</dbReference>
<dbReference type="GO" id="GO:0016787">
    <property type="term" value="F:hydrolase activity"/>
    <property type="evidence" value="ECO:0007669"/>
    <property type="project" value="UniProtKB-KW"/>
</dbReference>
<feature type="domain" description="AB hydrolase-1" evidence="2">
    <location>
        <begin position="26"/>
        <end position="290"/>
    </location>
</feature>